<accession>A0A8X8XQV4</accession>
<dbReference type="Proteomes" id="UP000298416">
    <property type="component" value="Unassembled WGS sequence"/>
</dbReference>
<protein>
    <submittedName>
        <fullName evidence="2">Uncharacterized protein</fullName>
    </submittedName>
</protein>
<dbReference type="AlphaFoldDB" id="A0A8X8XQV4"/>
<dbReference type="EMBL" id="PNBA02000008">
    <property type="protein sequence ID" value="KAG6416313.1"/>
    <property type="molecule type" value="Genomic_DNA"/>
</dbReference>
<proteinExistence type="predicted"/>
<sequence length="291" mass="30102">MGGVPPRGTLKEAQLKLTISWQTCTSTFKEDKSTSTGSRSSSGAGYASNCLSAGPGEQPRIGDDFPCLGIMNLQKKLLIGDDISPYKLFLRHYWVVGHLKGGVAFTTSKTSGQGGAAFTASYASSGRGGIAFTASYASGQGGAAFTASYASGRGGAAFTASYASSRGDTAFTADYASSRGGVAFTASYAFDQGRDSYASGGLILEIYGGNCSKKTSTPGTCRNTTSSPGSGRNTPSTARGCWNTNAARVNPAIAIGKGLRGCLWSSALAMCERSIDWGRQNERRDEDDGGF</sequence>
<reference evidence="2" key="2">
    <citation type="submission" date="2020-08" db="EMBL/GenBank/DDBJ databases">
        <title>Plant Genome Project.</title>
        <authorList>
            <person name="Zhang R.-G."/>
        </authorList>
    </citation>
    <scope>NUCLEOTIDE SEQUENCE</scope>
    <source>
        <strain evidence="2">Huo1</strain>
        <tissue evidence="2">Leaf</tissue>
    </source>
</reference>
<reference evidence="2" key="1">
    <citation type="submission" date="2018-01" db="EMBL/GenBank/DDBJ databases">
        <authorList>
            <person name="Mao J.F."/>
        </authorList>
    </citation>
    <scope>NUCLEOTIDE SEQUENCE</scope>
    <source>
        <strain evidence="2">Huo1</strain>
        <tissue evidence="2">Leaf</tissue>
    </source>
</reference>
<organism evidence="2">
    <name type="scientific">Salvia splendens</name>
    <name type="common">Scarlet sage</name>
    <dbReference type="NCBI Taxonomy" id="180675"/>
    <lineage>
        <taxon>Eukaryota</taxon>
        <taxon>Viridiplantae</taxon>
        <taxon>Streptophyta</taxon>
        <taxon>Embryophyta</taxon>
        <taxon>Tracheophyta</taxon>
        <taxon>Spermatophyta</taxon>
        <taxon>Magnoliopsida</taxon>
        <taxon>eudicotyledons</taxon>
        <taxon>Gunneridae</taxon>
        <taxon>Pentapetalae</taxon>
        <taxon>asterids</taxon>
        <taxon>lamiids</taxon>
        <taxon>Lamiales</taxon>
        <taxon>Lamiaceae</taxon>
        <taxon>Nepetoideae</taxon>
        <taxon>Mentheae</taxon>
        <taxon>Salviinae</taxon>
        <taxon>Salvia</taxon>
        <taxon>Salvia subgen. Calosphace</taxon>
        <taxon>core Calosphace</taxon>
    </lineage>
</organism>
<comment type="caution">
    <text evidence="2">The sequence shown here is derived from an EMBL/GenBank/DDBJ whole genome shotgun (WGS) entry which is preliminary data.</text>
</comment>
<evidence type="ECO:0000313" key="2">
    <source>
        <dbReference type="EMBL" id="KAG6416313.1"/>
    </source>
</evidence>
<evidence type="ECO:0000313" key="3">
    <source>
        <dbReference type="Proteomes" id="UP000298416"/>
    </source>
</evidence>
<evidence type="ECO:0000256" key="1">
    <source>
        <dbReference type="SAM" id="MobiDB-lite"/>
    </source>
</evidence>
<name>A0A8X8XQV4_SALSN</name>
<gene>
    <name evidence="2" type="ORF">SASPL_123741</name>
</gene>
<feature type="region of interest" description="Disordered" evidence="1">
    <location>
        <begin position="216"/>
        <end position="237"/>
    </location>
</feature>
<keyword evidence="3" id="KW-1185">Reference proteome</keyword>